<protein>
    <submittedName>
        <fullName evidence="2">Integrase catalytic domain-containing protein</fullName>
    </submittedName>
</protein>
<sequence length="103" mass="11723">MEMAFLYSTSADAVATTFYNWIARFEKPSKLATDEEFSLKVKLFQALSKFYGVKLQHTSSYHPFCNGKIECLHRTLKIAIKAFDNLSWIDTLSAVLVDLCTAM</sequence>
<comment type="caution">
    <text evidence="2">The sequence shown here is derived from an EMBL/GenBank/DDBJ whole genome shotgun (WGS) entry which is preliminary data.</text>
</comment>
<dbReference type="GO" id="GO:0003676">
    <property type="term" value="F:nucleic acid binding"/>
    <property type="evidence" value="ECO:0007669"/>
    <property type="project" value="InterPro"/>
</dbReference>
<dbReference type="InterPro" id="IPR001584">
    <property type="entry name" value="Integrase_cat-core"/>
</dbReference>
<dbReference type="Gene3D" id="3.30.420.10">
    <property type="entry name" value="Ribonuclease H-like superfamily/Ribonuclease H"/>
    <property type="match status" value="1"/>
</dbReference>
<dbReference type="InterPro" id="IPR012337">
    <property type="entry name" value="RNaseH-like_sf"/>
</dbReference>
<accession>A0A8X6TZF9</accession>
<dbReference type="SUPFAM" id="SSF53098">
    <property type="entry name" value="Ribonuclease H-like"/>
    <property type="match status" value="1"/>
</dbReference>
<dbReference type="PROSITE" id="PS50994">
    <property type="entry name" value="INTEGRASE"/>
    <property type="match status" value="1"/>
</dbReference>
<dbReference type="PANTHER" id="PTHR38681:SF1">
    <property type="entry name" value="RETROVIRUS-RELATED POL POLYPROTEIN FROM TRANSPOSON 412-LIKE PROTEIN"/>
    <property type="match status" value="1"/>
</dbReference>
<dbReference type="GO" id="GO:0015074">
    <property type="term" value="P:DNA integration"/>
    <property type="evidence" value="ECO:0007669"/>
    <property type="project" value="InterPro"/>
</dbReference>
<name>A0A8X6TZF9_NEPPI</name>
<evidence type="ECO:0000313" key="3">
    <source>
        <dbReference type="Proteomes" id="UP000887013"/>
    </source>
</evidence>
<organism evidence="2 3">
    <name type="scientific">Nephila pilipes</name>
    <name type="common">Giant wood spider</name>
    <name type="synonym">Nephila maculata</name>
    <dbReference type="NCBI Taxonomy" id="299642"/>
    <lineage>
        <taxon>Eukaryota</taxon>
        <taxon>Metazoa</taxon>
        <taxon>Ecdysozoa</taxon>
        <taxon>Arthropoda</taxon>
        <taxon>Chelicerata</taxon>
        <taxon>Arachnida</taxon>
        <taxon>Araneae</taxon>
        <taxon>Araneomorphae</taxon>
        <taxon>Entelegynae</taxon>
        <taxon>Araneoidea</taxon>
        <taxon>Nephilidae</taxon>
        <taxon>Nephila</taxon>
    </lineage>
</organism>
<reference evidence="2" key="1">
    <citation type="submission" date="2020-08" db="EMBL/GenBank/DDBJ databases">
        <title>Multicomponent nature underlies the extraordinary mechanical properties of spider dragline silk.</title>
        <authorList>
            <person name="Kono N."/>
            <person name="Nakamura H."/>
            <person name="Mori M."/>
            <person name="Yoshida Y."/>
            <person name="Ohtoshi R."/>
            <person name="Malay A.D."/>
            <person name="Moran D.A.P."/>
            <person name="Tomita M."/>
            <person name="Numata K."/>
            <person name="Arakawa K."/>
        </authorList>
    </citation>
    <scope>NUCLEOTIDE SEQUENCE</scope>
</reference>
<dbReference type="Proteomes" id="UP000887013">
    <property type="component" value="Unassembled WGS sequence"/>
</dbReference>
<dbReference type="OrthoDB" id="6432089at2759"/>
<dbReference type="InterPro" id="IPR036397">
    <property type="entry name" value="RNaseH_sf"/>
</dbReference>
<dbReference type="AlphaFoldDB" id="A0A8X6TZF9"/>
<keyword evidence="3" id="KW-1185">Reference proteome</keyword>
<evidence type="ECO:0000313" key="2">
    <source>
        <dbReference type="EMBL" id="GFT59641.1"/>
    </source>
</evidence>
<gene>
    <name evidence="2" type="primary">AVEN_175992_1</name>
    <name evidence="2" type="ORF">NPIL_131981</name>
</gene>
<proteinExistence type="predicted"/>
<dbReference type="EMBL" id="BMAW01018698">
    <property type="protein sequence ID" value="GFT59641.1"/>
    <property type="molecule type" value="Genomic_DNA"/>
</dbReference>
<feature type="domain" description="Integrase catalytic" evidence="1">
    <location>
        <begin position="1"/>
        <end position="103"/>
    </location>
</feature>
<dbReference type="PANTHER" id="PTHR38681">
    <property type="entry name" value="RETROVIRUS-RELATED POL POLYPROTEIN FROM TRANSPOSON 412-LIKE PROTEIN-RELATED"/>
    <property type="match status" value="1"/>
</dbReference>
<evidence type="ECO:0000259" key="1">
    <source>
        <dbReference type="PROSITE" id="PS50994"/>
    </source>
</evidence>